<protein>
    <submittedName>
        <fullName evidence="1">Uncharacterized protein</fullName>
    </submittedName>
</protein>
<dbReference type="EMBL" id="CM023489">
    <property type="protein sequence ID" value="KAH6922754.1"/>
    <property type="molecule type" value="Genomic_DNA"/>
</dbReference>
<organism evidence="1 2">
    <name type="scientific">Hyalomma asiaticum</name>
    <name type="common">Tick</name>
    <dbReference type="NCBI Taxonomy" id="266040"/>
    <lineage>
        <taxon>Eukaryota</taxon>
        <taxon>Metazoa</taxon>
        <taxon>Ecdysozoa</taxon>
        <taxon>Arthropoda</taxon>
        <taxon>Chelicerata</taxon>
        <taxon>Arachnida</taxon>
        <taxon>Acari</taxon>
        <taxon>Parasitiformes</taxon>
        <taxon>Ixodida</taxon>
        <taxon>Ixodoidea</taxon>
        <taxon>Ixodidae</taxon>
        <taxon>Hyalomminae</taxon>
        <taxon>Hyalomma</taxon>
    </lineage>
</organism>
<keyword evidence="2" id="KW-1185">Reference proteome</keyword>
<accession>A0ACB7RLM0</accession>
<gene>
    <name evidence="1" type="ORF">HPB50_018794</name>
</gene>
<name>A0ACB7RLM0_HYAAI</name>
<dbReference type="Proteomes" id="UP000821845">
    <property type="component" value="Chromosome 9"/>
</dbReference>
<evidence type="ECO:0000313" key="1">
    <source>
        <dbReference type="EMBL" id="KAH6922754.1"/>
    </source>
</evidence>
<evidence type="ECO:0000313" key="2">
    <source>
        <dbReference type="Proteomes" id="UP000821845"/>
    </source>
</evidence>
<reference evidence="1" key="1">
    <citation type="submission" date="2020-05" db="EMBL/GenBank/DDBJ databases">
        <title>Large-scale comparative analyses of tick genomes elucidate their genetic diversity and vector capacities.</title>
        <authorList>
            <person name="Jia N."/>
            <person name="Wang J."/>
            <person name="Shi W."/>
            <person name="Du L."/>
            <person name="Sun Y."/>
            <person name="Zhan W."/>
            <person name="Jiang J."/>
            <person name="Wang Q."/>
            <person name="Zhang B."/>
            <person name="Ji P."/>
            <person name="Sakyi L.B."/>
            <person name="Cui X."/>
            <person name="Yuan T."/>
            <person name="Jiang B."/>
            <person name="Yang W."/>
            <person name="Lam T.T.-Y."/>
            <person name="Chang Q."/>
            <person name="Ding S."/>
            <person name="Wang X."/>
            <person name="Zhu J."/>
            <person name="Ruan X."/>
            <person name="Zhao L."/>
            <person name="Wei J."/>
            <person name="Que T."/>
            <person name="Du C."/>
            <person name="Cheng J."/>
            <person name="Dai P."/>
            <person name="Han X."/>
            <person name="Huang E."/>
            <person name="Gao Y."/>
            <person name="Liu J."/>
            <person name="Shao H."/>
            <person name="Ye R."/>
            <person name="Li L."/>
            <person name="Wei W."/>
            <person name="Wang X."/>
            <person name="Wang C."/>
            <person name="Yang T."/>
            <person name="Huo Q."/>
            <person name="Li W."/>
            <person name="Guo W."/>
            <person name="Chen H."/>
            <person name="Zhou L."/>
            <person name="Ni X."/>
            <person name="Tian J."/>
            <person name="Zhou Y."/>
            <person name="Sheng Y."/>
            <person name="Liu T."/>
            <person name="Pan Y."/>
            <person name="Xia L."/>
            <person name="Li J."/>
            <person name="Zhao F."/>
            <person name="Cao W."/>
        </authorList>
    </citation>
    <scope>NUCLEOTIDE SEQUENCE</scope>
    <source>
        <strain evidence="1">Hyas-2018</strain>
    </source>
</reference>
<comment type="caution">
    <text evidence="1">The sequence shown here is derived from an EMBL/GenBank/DDBJ whole genome shotgun (WGS) entry which is preliminary data.</text>
</comment>
<sequence>MQGCIKEVKTMSFASAADAPNLKAEERVLNVNAKPGVPERSRIAVKPENRVPEQSALVLAGDNVEVPTLTGSNITLPLRGVARSGSIIRIQSYGLPDLLNPTKRGELFVVLDVLSRPT</sequence>
<proteinExistence type="predicted"/>